<keyword evidence="1" id="KW-1133">Transmembrane helix</keyword>
<sequence length="171" mass="17637">MDTAGFIAGLLLGAVPAALAFVVVGSVARTVLPAPACQALTGLAAVVLLARELGLLAFPVPQNARLVPQLVAFTPVWGAVRFGAEMGTGMRTYSPTGLPHLVAVALFLLASWPEALWAGAGFALGRTLPPLVLLPARDRRRADRALDSAVPALAWLFALLMAPLAAILVAT</sequence>
<keyword evidence="1" id="KW-0812">Transmembrane</keyword>
<dbReference type="RefSeq" id="WP_093259741.1">
    <property type="nucleotide sequence ID" value="NZ_FNKK01000002.1"/>
</dbReference>
<protein>
    <submittedName>
        <fullName evidence="2">Uncharacterized protein</fullName>
    </submittedName>
</protein>
<reference evidence="2 3" key="1">
    <citation type="submission" date="2016-10" db="EMBL/GenBank/DDBJ databases">
        <authorList>
            <person name="de Groot N.N."/>
        </authorList>
    </citation>
    <scope>NUCLEOTIDE SEQUENCE [LARGE SCALE GENOMIC DNA]</scope>
    <source>
        <strain evidence="2 3">DSM 43794</strain>
    </source>
</reference>
<evidence type="ECO:0000313" key="3">
    <source>
        <dbReference type="Proteomes" id="UP000217103"/>
    </source>
</evidence>
<keyword evidence="1" id="KW-0472">Membrane</keyword>
<dbReference type="AlphaFoldDB" id="A0A1H1FUT9"/>
<dbReference type="EMBL" id="FNKK01000002">
    <property type="protein sequence ID" value="SDR04724.1"/>
    <property type="molecule type" value="Genomic_DNA"/>
</dbReference>
<dbReference type="STRING" id="35622.SAMN04489764_3197"/>
<proteinExistence type="predicted"/>
<gene>
    <name evidence="2" type="ORF">SAMN04489764_3197</name>
</gene>
<evidence type="ECO:0000256" key="1">
    <source>
        <dbReference type="SAM" id="Phobius"/>
    </source>
</evidence>
<accession>A0A1H1FUT9</accession>
<organism evidence="2 3">
    <name type="scientific">Thermostaphylospora chromogena</name>
    <dbReference type="NCBI Taxonomy" id="35622"/>
    <lineage>
        <taxon>Bacteria</taxon>
        <taxon>Bacillati</taxon>
        <taxon>Actinomycetota</taxon>
        <taxon>Actinomycetes</taxon>
        <taxon>Streptosporangiales</taxon>
        <taxon>Thermomonosporaceae</taxon>
        <taxon>Thermostaphylospora</taxon>
    </lineage>
</organism>
<keyword evidence="3" id="KW-1185">Reference proteome</keyword>
<dbReference type="OrthoDB" id="4263397at2"/>
<name>A0A1H1FUT9_9ACTN</name>
<evidence type="ECO:0000313" key="2">
    <source>
        <dbReference type="EMBL" id="SDR04724.1"/>
    </source>
</evidence>
<dbReference type="Proteomes" id="UP000217103">
    <property type="component" value="Unassembled WGS sequence"/>
</dbReference>
<feature type="transmembrane region" description="Helical" evidence="1">
    <location>
        <begin position="145"/>
        <end position="170"/>
    </location>
</feature>